<dbReference type="InterPro" id="IPR008922">
    <property type="entry name" value="Di-copper_centre_dom_sf"/>
</dbReference>
<accession>A0A8H5ZPY0</accession>
<dbReference type="Gene3D" id="1.10.1280.10">
    <property type="entry name" value="Di-copper center containing domain from catechol oxidase"/>
    <property type="match status" value="1"/>
</dbReference>
<dbReference type="AlphaFoldDB" id="A0A8H5ZPY0"/>
<dbReference type="PROSITE" id="PS00497">
    <property type="entry name" value="TYROSINASE_1"/>
    <property type="match status" value="1"/>
</dbReference>
<feature type="region of interest" description="Disordered" evidence="2">
    <location>
        <begin position="18"/>
        <end position="37"/>
    </location>
</feature>
<evidence type="ECO:0000256" key="1">
    <source>
        <dbReference type="ARBA" id="ARBA00022723"/>
    </source>
</evidence>
<feature type="chain" id="PRO_5034517518" description="Tyrosinase copper-binding domain-containing protein" evidence="3">
    <location>
        <begin position="19"/>
        <end position="407"/>
    </location>
</feature>
<protein>
    <recommendedName>
        <fullName evidence="4 5">Tyrosinase copper-binding domain-containing protein</fullName>
    </recommendedName>
</protein>
<reference evidence="6" key="1">
    <citation type="submission" date="2019-11" db="EMBL/GenBank/DDBJ databases">
        <title>Bipolaris sorokiniana Genome sequencing.</title>
        <authorList>
            <person name="Wang H."/>
        </authorList>
    </citation>
    <scope>NUCLEOTIDE SEQUENCE</scope>
</reference>
<dbReference type="EMBL" id="WNKQ01000002">
    <property type="protein sequence ID" value="KAF5853071.1"/>
    <property type="molecule type" value="Genomic_DNA"/>
</dbReference>
<dbReference type="SUPFAM" id="SSF48056">
    <property type="entry name" value="Di-copper centre-containing domain"/>
    <property type="match status" value="1"/>
</dbReference>
<gene>
    <name evidence="6" type="ORF">GGP41_001647</name>
</gene>
<organism evidence="6 7">
    <name type="scientific">Cochliobolus sativus</name>
    <name type="common">Common root rot and spot blotch fungus</name>
    <name type="synonym">Bipolaris sorokiniana</name>
    <dbReference type="NCBI Taxonomy" id="45130"/>
    <lineage>
        <taxon>Eukaryota</taxon>
        <taxon>Fungi</taxon>
        <taxon>Dikarya</taxon>
        <taxon>Ascomycota</taxon>
        <taxon>Pezizomycotina</taxon>
        <taxon>Dothideomycetes</taxon>
        <taxon>Pleosporomycetidae</taxon>
        <taxon>Pleosporales</taxon>
        <taxon>Pleosporineae</taxon>
        <taxon>Pleosporaceae</taxon>
        <taxon>Bipolaris</taxon>
    </lineage>
</organism>
<dbReference type="GO" id="GO:0046872">
    <property type="term" value="F:metal ion binding"/>
    <property type="evidence" value="ECO:0007669"/>
    <property type="project" value="UniProtKB-KW"/>
</dbReference>
<evidence type="ECO:0000256" key="3">
    <source>
        <dbReference type="SAM" id="SignalP"/>
    </source>
</evidence>
<dbReference type="Pfam" id="PF00264">
    <property type="entry name" value="Tyrosinase"/>
    <property type="match status" value="1"/>
</dbReference>
<dbReference type="InterPro" id="IPR050316">
    <property type="entry name" value="Tyrosinase/Hemocyanin"/>
</dbReference>
<feature type="signal peptide" evidence="3">
    <location>
        <begin position="1"/>
        <end position="18"/>
    </location>
</feature>
<evidence type="ECO:0000259" key="5">
    <source>
        <dbReference type="PROSITE" id="PS00498"/>
    </source>
</evidence>
<dbReference type="OMA" id="GTHINQT"/>
<keyword evidence="3" id="KW-0732">Signal</keyword>
<evidence type="ECO:0000313" key="6">
    <source>
        <dbReference type="EMBL" id="KAF5853071.1"/>
    </source>
</evidence>
<dbReference type="InterPro" id="IPR002227">
    <property type="entry name" value="Tyrosinase_Cu-bd"/>
</dbReference>
<feature type="domain" description="Tyrosinase copper-binding" evidence="4">
    <location>
        <begin position="131"/>
        <end position="148"/>
    </location>
</feature>
<feature type="compositionally biased region" description="Polar residues" evidence="2">
    <location>
        <begin position="24"/>
        <end position="37"/>
    </location>
</feature>
<dbReference type="Proteomes" id="UP000624244">
    <property type="component" value="Unassembled WGS sequence"/>
</dbReference>
<sequence length="407" mass="44498">MRFNSLALLLAAGTVSNALPAPQNDPSLPTEASSDPAVASQQIDQLASFAEEQVRAALEGNNAKRGTCNANNVAIRREWNDLSKKERKAYTDAVLCLQAKTGKTPASFAAGARSRFDDFVANHIDQTLFIHYTGTFLAWHRYFTWQYEQALRNECGYKGYQPYWNWALTAQSGLEKSAMLDGSEYSMSGNGEAIPNQGEVVIAGTGPPPIRLPPGTGGGCVKSGPFKNMKVNLGPTSLDLTNGSTIANGDGRSYNPRCLKRDLTDYCNKKWANSTSIASLILKNNDIWNFQMTMQGWPGTPDLGVHGGGHYSMGGDPGRDFFVSPGDPLFYLHHAQIDRVWWIWQQLDRKTRLGASGISGTGTFRDMPPSANTTLETVIDLGYAASPPKKMQELMSTTEGPMCYIYV</sequence>
<proteinExistence type="predicted"/>
<evidence type="ECO:0000259" key="4">
    <source>
        <dbReference type="PROSITE" id="PS00497"/>
    </source>
</evidence>
<comment type="caution">
    <text evidence="6">The sequence shown here is derived from an EMBL/GenBank/DDBJ whole genome shotgun (WGS) entry which is preliminary data.</text>
</comment>
<dbReference type="PRINTS" id="PR00092">
    <property type="entry name" value="TYROSINASE"/>
</dbReference>
<name>A0A8H5ZPY0_COCSA</name>
<dbReference type="PANTHER" id="PTHR11474:SF116">
    <property type="entry name" value="TYROSINASE"/>
    <property type="match status" value="1"/>
</dbReference>
<keyword evidence="1" id="KW-0479">Metal-binding</keyword>
<dbReference type="PROSITE" id="PS00498">
    <property type="entry name" value="TYROSINASE_2"/>
    <property type="match status" value="1"/>
</dbReference>
<dbReference type="GO" id="GO:0016491">
    <property type="term" value="F:oxidoreductase activity"/>
    <property type="evidence" value="ECO:0007669"/>
    <property type="project" value="InterPro"/>
</dbReference>
<dbReference type="PANTHER" id="PTHR11474">
    <property type="entry name" value="TYROSINASE FAMILY MEMBER"/>
    <property type="match status" value="1"/>
</dbReference>
<feature type="domain" description="Tyrosinase copper-binding" evidence="5">
    <location>
        <begin position="327"/>
        <end position="338"/>
    </location>
</feature>
<evidence type="ECO:0000256" key="2">
    <source>
        <dbReference type="SAM" id="MobiDB-lite"/>
    </source>
</evidence>
<evidence type="ECO:0000313" key="7">
    <source>
        <dbReference type="Proteomes" id="UP000624244"/>
    </source>
</evidence>